<organism evidence="9 10">
    <name type="scientific">Paenibacillus antri</name>
    <dbReference type="NCBI Taxonomy" id="2582848"/>
    <lineage>
        <taxon>Bacteria</taxon>
        <taxon>Bacillati</taxon>
        <taxon>Bacillota</taxon>
        <taxon>Bacilli</taxon>
        <taxon>Bacillales</taxon>
        <taxon>Paenibacillaceae</taxon>
        <taxon>Paenibacillus</taxon>
    </lineage>
</organism>
<keyword evidence="10" id="KW-1185">Reference proteome</keyword>
<feature type="region of interest" description="Disordered" evidence="6">
    <location>
        <begin position="1"/>
        <end position="29"/>
    </location>
</feature>
<dbReference type="PROSITE" id="PS51192">
    <property type="entry name" value="HELICASE_ATP_BIND_1"/>
    <property type="match status" value="1"/>
</dbReference>
<evidence type="ECO:0000256" key="5">
    <source>
        <dbReference type="ARBA" id="ARBA00022840"/>
    </source>
</evidence>
<proteinExistence type="predicted"/>
<keyword evidence="3" id="KW-0378">Hydrolase</keyword>
<dbReference type="GO" id="GO:0016787">
    <property type="term" value="F:hydrolase activity"/>
    <property type="evidence" value="ECO:0007669"/>
    <property type="project" value="UniProtKB-KW"/>
</dbReference>
<dbReference type="Pfam" id="PF00271">
    <property type="entry name" value="Helicase_C"/>
    <property type="match status" value="1"/>
</dbReference>
<dbReference type="InterPro" id="IPR050547">
    <property type="entry name" value="DEAD_box_RNA_helicases"/>
</dbReference>
<dbReference type="InterPro" id="IPR001650">
    <property type="entry name" value="Helicase_C-like"/>
</dbReference>
<accession>A0A5R9GJ01</accession>
<feature type="compositionally biased region" description="Low complexity" evidence="6">
    <location>
        <begin position="414"/>
        <end position="438"/>
    </location>
</feature>
<dbReference type="SMART" id="SM00490">
    <property type="entry name" value="HELICc"/>
    <property type="match status" value="1"/>
</dbReference>
<evidence type="ECO:0000256" key="1">
    <source>
        <dbReference type="ARBA" id="ARBA00012552"/>
    </source>
</evidence>
<feature type="compositionally biased region" description="Basic and acidic residues" evidence="6">
    <location>
        <begin position="439"/>
        <end position="482"/>
    </location>
</feature>
<dbReference type="InterPro" id="IPR014001">
    <property type="entry name" value="Helicase_ATP-bd"/>
</dbReference>
<dbReference type="InterPro" id="IPR011545">
    <property type="entry name" value="DEAD/DEAH_box_helicase_dom"/>
</dbReference>
<dbReference type="GO" id="GO:0003724">
    <property type="term" value="F:RNA helicase activity"/>
    <property type="evidence" value="ECO:0007669"/>
    <property type="project" value="UniProtKB-EC"/>
</dbReference>
<dbReference type="InterPro" id="IPR044742">
    <property type="entry name" value="DEAD/DEAH_RhlB"/>
</dbReference>
<evidence type="ECO:0000256" key="4">
    <source>
        <dbReference type="ARBA" id="ARBA00022806"/>
    </source>
</evidence>
<dbReference type="Pfam" id="PF00270">
    <property type="entry name" value="DEAD"/>
    <property type="match status" value="1"/>
</dbReference>
<keyword evidence="5" id="KW-0067">ATP-binding</keyword>
<evidence type="ECO:0000259" key="8">
    <source>
        <dbReference type="PROSITE" id="PS51194"/>
    </source>
</evidence>
<feature type="region of interest" description="Disordered" evidence="6">
    <location>
        <begin position="407"/>
        <end position="650"/>
    </location>
</feature>
<dbReference type="CDD" id="cd18787">
    <property type="entry name" value="SF2_C_DEAD"/>
    <property type="match status" value="1"/>
</dbReference>
<dbReference type="Gene3D" id="3.40.50.300">
    <property type="entry name" value="P-loop containing nucleotide triphosphate hydrolases"/>
    <property type="match status" value="2"/>
</dbReference>
<gene>
    <name evidence="9" type="ORF">FE782_04015</name>
</gene>
<dbReference type="SMART" id="SM00487">
    <property type="entry name" value="DEXDc"/>
    <property type="match status" value="1"/>
</dbReference>
<protein>
    <recommendedName>
        <fullName evidence="1">RNA helicase</fullName>
        <ecNumber evidence="1">3.6.4.13</ecNumber>
    </recommendedName>
</protein>
<dbReference type="EC" id="3.6.4.13" evidence="1"/>
<dbReference type="PROSITE" id="PS51194">
    <property type="entry name" value="HELICASE_CTER"/>
    <property type="match status" value="1"/>
</dbReference>
<evidence type="ECO:0000256" key="3">
    <source>
        <dbReference type="ARBA" id="ARBA00022801"/>
    </source>
</evidence>
<feature type="domain" description="Helicase ATP-binding" evidence="7">
    <location>
        <begin position="58"/>
        <end position="231"/>
    </location>
</feature>
<feature type="compositionally biased region" description="Basic and acidic residues" evidence="6">
    <location>
        <begin position="11"/>
        <end position="20"/>
    </location>
</feature>
<dbReference type="PANTHER" id="PTHR47963:SF8">
    <property type="entry name" value="ATP-DEPENDENT RNA HELICASE DEAD"/>
    <property type="match status" value="1"/>
</dbReference>
<dbReference type="CDD" id="cd00268">
    <property type="entry name" value="DEADc"/>
    <property type="match status" value="1"/>
</dbReference>
<evidence type="ECO:0000313" key="10">
    <source>
        <dbReference type="Proteomes" id="UP000309676"/>
    </source>
</evidence>
<keyword evidence="2" id="KW-0547">Nucleotide-binding</keyword>
<feature type="compositionally biased region" description="Gly residues" evidence="6">
    <location>
        <begin position="640"/>
        <end position="650"/>
    </location>
</feature>
<feature type="compositionally biased region" description="Basic residues" evidence="6">
    <location>
        <begin position="618"/>
        <end position="627"/>
    </location>
</feature>
<dbReference type="AlphaFoldDB" id="A0A5R9GJ01"/>
<evidence type="ECO:0000256" key="2">
    <source>
        <dbReference type="ARBA" id="ARBA00022741"/>
    </source>
</evidence>
<dbReference type="GO" id="GO:0003723">
    <property type="term" value="F:RNA binding"/>
    <property type="evidence" value="ECO:0007669"/>
    <property type="project" value="TreeGrafter"/>
</dbReference>
<dbReference type="PANTHER" id="PTHR47963">
    <property type="entry name" value="DEAD-BOX ATP-DEPENDENT RNA HELICASE 47, MITOCHONDRIAL"/>
    <property type="match status" value="1"/>
</dbReference>
<sequence length="650" mass="68992">MYMNENEVEPALEHEKDSPRDPAPATASFSELGVKGPWVERLASRGIANAAPIQAVGVPALLGGSDAVIRSRTGTGKTLAFLLPALEKIDPTLDKLQAVVLTPTAELAMQIAKEAAELAEGTKLRTLALIGGASLQRQLDKLKTHPQLVVGTPGRIQEILTIKKLKMNEVRLIVLDEADQTFALGAAGSGGEAERILAAVPASAQRVFCSATMPEAAAAVVAKWTKNAVWVEAEPQGEEASQRLPSTVTHSYVVSEERDRIDTVRRLLRTLQPKAAMLFVNQTESIAEVEAKLQYHGLQVEAIYGDQPKQERTAVMRRFRSGKLKLLLATDVAARGLDAADVTHVIHVDPPLDAERYLHRAGRTGRMGRRGESVLVLAPNRTFIASKFAEQLGIEIKEKKLQGGELKERKTYFPPTASTTPAAARPAKVAGAAPAARPSGERFGKPAGERPAGRPSGERFGKPAGERPAGRPSGERFGKPAGERPAGSPSGERFGKPAGERPAGRPGGERFGKPAGERPAGRPGGERFGKPAGERPAARPSGERFGKPAGERPAARPSGERFGKPAGERTAARPSGERFGKPATVRADRLDVRGAKPASVKPAARAGKAPAAAPVAKERHRDKKNKGAPRWLKDKKEGNGGESDGGTPKG</sequence>
<keyword evidence="4 9" id="KW-0347">Helicase</keyword>
<comment type="caution">
    <text evidence="9">The sequence shown here is derived from an EMBL/GenBank/DDBJ whole genome shotgun (WGS) entry which is preliminary data.</text>
</comment>
<feature type="compositionally biased region" description="Low complexity" evidence="6">
    <location>
        <begin position="601"/>
        <end position="615"/>
    </location>
</feature>
<evidence type="ECO:0000259" key="7">
    <source>
        <dbReference type="PROSITE" id="PS51192"/>
    </source>
</evidence>
<dbReference type="EMBL" id="VCIW01000002">
    <property type="protein sequence ID" value="TLS53444.1"/>
    <property type="molecule type" value="Genomic_DNA"/>
</dbReference>
<name>A0A5R9GJ01_9BACL</name>
<evidence type="ECO:0000313" key="9">
    <source>
        <dbReference type="EMBL" id="TLS53444.1"/>
    </source>
</evidence>
<dbReference type="InterPro" id="IPR027417">
    <property type="entry name" value="P-loop_NTPase"/>
</dbReference>
<reference evidence="9 10" key="1">
    <citation type="submission" date="2019-05" db="EMBL/GenBank/DDBJ databases">
        <authorList>
            <person name="Narsing Rao M.P."/>
            <person name="Li W.J."/>
        </authorList>
    </citation>
    <scope>NUCLEOTIDE SEQUENCE [LARGE SCALE GENOMIC DNA]</scope>
    <source>
        <strain evidence="9 10">SYSU_K30003</strain>
    </source>
</reference>
<dbReference type="SUPFAM" id="SSF52540">
    <property type="entry name" value="P-loop containing nucleoside triphosphate hydrolases"/>
    <property type="match status" value="1"/>
</dbReference>
<feature type="domain" description="Helicase C-terminal" evidence="8">
    <location>
        <begin position="263"/>
        <end position="412"/>
    </location>
</feature>
<evidence type="ECO:0000256" key="6">
    <source>
        <dbReference type="SAM" id="MobiDB-lite"/>
    </source>
</evidence>
<feature type="compositionally biased region" description="Acidic residues" evidence="6">
    <location>
        <begin position="1"/>
        <end position="10"/>
    </location>
</feature>
<dbReference type="Proteomes" id="UP000309676">
    <property type="component" value="Unassembled WGS sequence"/>
</dbReference>
<dbReference type="GO" id="GO:0005524">
    <property type="term" value="F:ATP binding"/>
    <property type="evidence" value="ECO:0007669"/>
    <property type="project" value="UniProtKB-KW"/>
</dbReference>
<feature type="compositionally biased region" description="Basic and acidic residues" evidence="6">
    <location>
        <begin position="493"/>
        <end position="594"/>
    </location>
</feature>